<keyword evidence="2" id="KW-1185">Reference proteome</keyword>
<reference evidence="1 2" key="1">
    <citation type="submission" date="2018-08" db="EMBL/GenBank/DDBJ databases">
        <title>Henriciella mobilis sp. nov., isolated from seawater.</title>
        <authorList>
            <person name="Cheng H."/>
            <person name="Wu Y.-H."/>
            <person name="Xu X.-W."/>
            <person name="Guo L.-L."/>
        </authorList>
    </citation>
    <scope>NUCLEOTIDE SEQUENCE [LARGE SCALE GENOMIC DNA]</scope>
    <source>
        <strain evidence="1 2">CCUG66934</strain>
    </source>
</reference>
<evidence type="ECO:0000313" key="2">
    <source>
        <dbReference type="Proteomes" id="UP000265431"/>
    </source>
</evidence>
<comment type="caution">
    <text evidence="1">The sequence shown here is derived from an EMBL/GenBank/DDBJ whole genome shotgun (WGS) entry which is preliminary data.</text>
</comment>
<evidence type="ECO:0000313" key="1">
    <source>
        <dbReference type="EMBL" id="RIJ26266.1"/>
    </source>
</evidence>
<dbReference type="Gene3D" id="2.180.10.10">
    <property type="entry name" value="RHS repeat-associated core"/>
    <property type="match status" value="1"/>
</dbReference>
<gene>
    <name evidence="1" type="ORF">D1224_01205</name>
</gene>
<sequence>MFTITLWGTIAWRQDYTPFGEKRQSPTALDDQPGFTGHLTDTKSGLTYIQARHYDPVIGRFLSMDPVTFAEGGTGYFNRYAYVMNDPMSNIDPTGMMCTGSRLENDDRTCASTDDWNTASSGLLQGSVRQRPPLRTIQPRKTFITDGRLGTKSTRNLDMDAELRSITIEARSSYLAIQPKWGAILYWLRGRRAKGSAARISGSLLRAVVLSRHLYSMRGEVLDSHSFRSQDIWAASVSVRGISSRAVTIGNRGNYGLIFLQLNAFGLIYYNVYGHNIIAPGV</sequence>
<dbReference type="EMBL" id="QWGB01000003">
    <property type="protein sequence ID" value="RIJ26266.1"/>
    <property type="molecule type" value="Genomic_DNA"/>
</dbReference>
<dbReference type="Proteomes" id="UP000265431">
    <property type="component" value="Unassembled WGS sequence"/>
</dbReference>
<proteinExistence type="predicted"/>
<dbReference type="InterPro" id="IPR022385">
    <property type="entry name" value="Rhs_assc_core"/>
</dbReference>
<accession>A0A399R400</accession>
<protein>
    <submittedName>
        <fullName evidence="1">RHS repeat-associated core domain-containing protein</fullName>
    </submittedName>
</protein>
<dbReference type="NCBIfam" id="TIGR03696">
    <property type="entry name" value="Rhs_assc_core"/>
    <property type="match status" value="1"/>
</dbReference>
<organism evidence="1 2">
    <name type="scientific">Henriciella barbarensis</name>
    <dbReference type="NCBI Taxonomy" id="86342"/>
    <lineage>
        <taxon>Bacteria</taxon>
        <taxon>Pseudomonadati</taxon>
        <taxon>Pseudomonadota</taxon>
        <taxon>Alphaproteobacteria</taxon>
        <taxon>Hyphomonadales</taxon>
        <taxon>Hyphomonadaceae</taxon>
        <taxon>Henriciella</taxon>
    </lineage>
</organism>
<dbReference type="AlphaFoldDB" id="A0A399R400"/>
<name>A0A399R400_9PROT</name>
<dbReference type="PANTHER" id="PTHR32305">
    <property type="match status" value="1"/>
</dbReference>
<dbReference type="OrthoDB" id="7620568at2"/>
<dbReference type="InterPro" id="IPR050708">
    <property type="entry name" value="T6SS_VgrG/RHS"/>
</dbReference>
<dbReference type="PANTHER" id="PTHR32305:SF15">
    <property type="entry name" value="PROTEIN RHSA-RELATED"/>
    <property type="match status" value="1"/>
</dbReference>